<dbReference type="KEGG" id="dgg:DGI_1448"/>
<dbReference type="HOGENOM" id="CLU_713162_0_0_7"/>
<dbReference type="InterPro" id="IPR001303">
    <property type="entry name" value="Aldolase_II/adducin_N"/>
</dbReference>
<dbReference type="Gene3D" id="3.40.225.10">
    <property type="entry name" value="Class II aldolase/adducin N-terminal domain"/>
    <property type="match status" value="1"/>
</dbReference>
<feature type="domain" description="Class II aldolase/adducin N-terminal" evidence="3">
    <location>
        <begin position="210"/>
        <end position="415"/>
    </location>
</feature>
<dbReference type="AlphaFoldDB" id="T2GBK3"/>
<accession>T2GBK3</accession>
<evidence type="ECO:0000256" key="1">
    <source>
        <dbReference type="ARBA" id="ARBA00022723"/>
    </source>
</evidence>
<keyword evidence="1" id="KW-0479">Metal-binding</keyword>
<reference evidence="4 5" key="1">
    <citation type="journal article" date="2013" name="J. Bacteriol.">
        <title>Roles of HynAB and Ech, the only two hydrogenases found in the model sulfate reducer Desulfovibrio gigas.</title>
        <authorList>
            <person name="Morais-Silva F.O."/>
            <person name="Santos C.I."/>
            <person name="Rodrigues R."/>
            <person name="Pereira I.A."/>
            <person name="Rodrigues-Pousada C."/>
        </authorList>
    </citation>
    <scope>NUCLEOTIDE SEQUENCE [LARGE SCALE GENOMIC DNA]</scope>
    <source>
        <strain evidence="5">ATCC 19364 / DSM 1382 / NCIMB 9332 / VKM B-1759</strain>
    </source>
</reference>
<organism evidence="4 5">
    <name type="scientific">Megalodesulfovibrio gigas (strain ATCC 19364 / DSM 1382 / NCIMB 9332 / VKM B-1759)</name>
    <name type="common">Desulfovibrio gigas</name>
    <dbReference type="NCBI Taxonomy" id="1121448"/>
    <lineage>
        <taxon>Bacteria</taxon>
        <taxon>Pseudomonadati</taxon>
        <taxon>Thermodesulfobacteriota</taxon>
        <taxon>Desulfovibrionia</taxon>
        <taxon>Desulfovibrionales</taxon>
        <taxon>Desulfovibrionaceae</taxon>
        <taxon>Megalodesulfovibrio</taxon>
    </lineage>
</organism>
<dbReference type="InterPro" id="IPR050197">
    <property type="entry name" value="Aldolase_class_II_sugar_metab"/>
</dbReference>
<dbReference type="SMART" id="SM01007">
    <property type="entry name" value="Aldolase_II"/>
    <property type="match status" value="1"/>
</dbReference>
<dbReference type="GO" id="GO:0046872">
    <property type="term" value="F:metal ion binding"/>
    <property type="evidence" value="ECO:0007669"/>
    <property type="project" value="UniProtKB-KW"/>
</dbReference>
<gene>
    <name evidence="4" type="ORF">DGI_1448</name>
</gene>
<evidence type="ECO:0000313" key="4">
    <source>
        <dbReference type="EMBL" id="AGW13292.1"/>
    </source>
</evidence>
<dbReference type="SUPFAM" id="SSF53639">
    <property type="entry name" value="AraD/HMP-PK domain-like"/>
    <property type="match status" value="1"/>
</dbReference>
<dbReference type="OrthoDB" id="5392660at2"/>
<dbReference type="PANTHER" id="PTHR22789">
    <property type="entry name" value="FUCULOSE PHOSPHATE ALDOLASE"/>
    <property type="match status" value="1"/>
</dbReference>
<sequence>MREALEQIAHSLVQAGLAVGAGEDAPLVAALDEGCVWNRQPVDPAAWNALFEAAPGSALVCIRPAGAYGVVIRHLVRQAMRQGATALQPADSETRTFLHDIPVAPSLEAAAVAGALSRRKGCIVLDGDAVPLVLAAGALTPGQAAVTVSCICFATFVQFFVDALLMARLRGMDRATSEAVAAAFNALPAIVDDPPRLMTGPFEDPTVARAAMMEAGRVTVTLGLVDSCFGNVSYVMDTIMHISQTGAALDALEDAIDACPLTDDPALGASTAGITASSECAAHQAVIEQAMAGMPETGCRVRAILHGHPRFAVILSMDCPGRGTGNESPCPDAEFCQIRCPRSRYLEAEGCPDIPVVPGEVGTGPTGLCQTVPVALAGRRGAMVFGHGLFTADPVDFNGALATLLEVENACRREVARRLAL</sequence>
<dbReference type="GO" id="GO:0016832">
    <property type="term" value="F:aldehyde-lyase activity"/>
    <property type="evidence" value="ECO:0007669"/>
    <property type="project" value="TreeGrafter"/>
</dbReference>
<protein>
    <submittedName>
        <fullName evidence="4">Putative class II aldolase/adducin family protein</fullName>
    </submittedName>
</protein>
<dbReference type="STRING" id="1121448.DGI_1448"/>
<dbReference type="GO" id="GO:0019323">
    <property type="term" value="P:pentose catabolic process"/>
    <property type="evidence" value="ECO:0007669"/>
    <property type="project" value="TreeGrafter"/>
</dbReference>
<dbReference type="Pfam" id="PF00596">
    <property type="entry name" value="Aldolase_II"/>
    <property type="match status" value="1"/>
</dbReference>
<dbReference type="PATRIC" id="fig|1121448.10.peg.1445"/>
<dbReference type="RefSeq" id="WP_021760095.1">
    <property type="nucleotide sequence ID" value="NC_022444.1"/>
</dbReference>
<dbReference type="PANTHER" id="PTHR22789:SF0">
    <property type="entry name" value="3-OXO-TETRONATE 4-PHOSPHATE DECARBOXYLASE-RELATED"/>
    <property type="match status" value="1"/>
</dbReference>
<dbReference type="eggNOG" id="COG0235">
    <property type="taxonomic scope" value="Bacteria"/>
</dbReference>
<keyword evidence="2" id="KW-0456">Lyase</keyword>
<dbReference type="Proteomes" id="UP000016587">
    <property type="component" value="Chromosome"/>
</dbReference>
<evidence type="ECO:0000256" key="2">
    <source>
        <dbReference type="ARBA" id="ARBA00023239"/>
    </source>
</evidence>
<dbReference type="InterPro" id="IPR036409">
    <property type="entry name" value="Aldolase_II/adducin_N_sf"/>
</dbReference>
<reference evidence="5" key="2">
    <citation type="submission" date="2013-07" db="EMBL/GenBank/DDBJ databases">
        <authorList>
            <person name="Morais-Silva F.O."/>
            <person name="Rezende A.M."/>
            <person name="Pimentel C."/>
            <person name="Resende D.M."/>
            <person name="Santos C.I."/>
            <person name="Clemente C."/>
            <person name="de Oliveira L.M."/>
            <person name="da Silva S.M."/>
            <person name="Costa D.A."/>
            <person name="Varela-Raposo A."/>
            <person name="Horacio E.C.A."/>
            <person name="Matos M."/>
            <person name="Flores O."/>
            <person name="Ruiz J.C."/>
            <person name="Rodrigues-Pousada C."/>
        </authorList>
    </citation>
    <scope>NUCLEOTIDE SEQUENCE [LARGE SCALE GENOMIC DNA]</scope>
    <source>
        <strain evidence="5">ATCC 19364 / DSM 1382 / NCIMB 9332 / VKM B-1759</strain>
    </source>
</reference>
<dbReference type="GO" id="GO:0005829">
    <property type="term" value="C:cytosol"/>
    <property type="evidence" value="ECO:0007669"/>
    <property type="project" value="TreeGrafter"/>
</dbReference>
<proteinExistence type="predicted"/>
<keyword evidence="5" id="KW-1185">Reference proteome</keyword>
<dbReference type="EMBL" id="CP006585">
    <property type="protein sequence ID" value="AGW13292.1"/>
    <property type="molecule type" value="Genomic_DNA"/>
</dbReference>
<evidence type="ECO:0000259" key="3">
    <source>
        <dbReference type="SMART" id="SM01007"/>
    </source>
</evidence>
<evidence type="ECO:0000313" key="5">
    <source>
        <dbReference type="Proteomes" id="UP000016587"/>
    </source>
</evidence>
<name>T2GBK3_MEGG1</name>